<dbReference type="Pfam" id="PF08158">
    <property type="entry name" value="SDA1_HEAT"/>
    <property type="match status" value="2"/>
</dbReference>
<comment type="similarity">
    <text evidence="1">Belongs to the SDA1 family.</text>
</comment>
<proteinExistence type="inferred from homology"/>
<dbReference type="InterPro" id="IPR027312">
    <property type="entry name" value="Sda1"/>
</dbReference>
<dbReference type="SUPFAM" id="SSF48371">
    <property type="entry name" value="ARM repeat"/>
    <property type="match status" value="1"/>
</dbReference>
<dbReference type="GO" id="GO:0042273">
    <property type="term" value="P:ribosomal large subunit biogenesis"/>
    <property type="evidence" value="ECO:0007669"/>
    <property type="project" value="UniProtKB-UniRule"/>
</dbReference>
<feature type="region of interest" description="Disordered" evidence="3">
    <location>
        <begin position="681"/>
        <end position="797"/>
    </location>
</feature>
<evidence type="ECO:0000259" key="4">
    <source>
        <dbReference type="Pfam" id="PF08158"/>
    </source>
</evidence>
<sequence length="840" mass="96169">MDSTAEVYSLPQLQDRIKRDPGAYLSDFELQLQHFYSTLDVFRLNPQNIPKEIFQLMIFIAQTCPYYYKYGVCNKFIEKLLDELKNNSSLMTSDMRVSMATSLILLSNQKIIDIVYLLPLWFDLMRLPDKILRSKLLKHIVSSIVNANIKKTGKKTSAKNRSKSILKSKQIGTSFSISETTFSYFGETGNDNTSDQTLKQLKSYNISMGYDLKKFNSTVMSFLRERIADPKDVLRSMAIIIDVYRQHVWNDAQAVNIIAKCCVGSTSPKVASTAARFLLGRNCSMEELENDIEDEDEKRELAAEAAKAMKSALIGISSNSKKKKMEKAKQAMKKLEKQKKNKTENNSLIKSNQCIDLIHCPQEFAEELFHRVASHTDPFEVRMTLIGLISRLIERHRLILINYYSYLGRYLSPNNKNVTNVLAFLAQACHELIPPQELSSTIKLLMDNFVNECCRPEVIVVGLNTIREICQRVPLVMDKDKLLDLANFRKMNDKGVSIAAKSLVNLYREIMPSMLHRSLMSKDAAMNMKDENQDENSFAYGYKKIDQTISGADLLIKYNNRKNKSKKDTESESCQSVEDYDYQVDQDTDHDHDDDDVDGIDLEEIDELSQVDMEELASSNEDDFEDSDESDIGSDIEDSTSIKVSKSPENIMESNNIVFDKILDQDDFKLIKKLKTRVEAAKAVGASKGPKNEQLDFSTASSDEGFGSGISEEDNTSESESENDSDSNDSTDYDISRDIRDEITRNMGRKKLSKQQRVQSIMKGRQDRETFKERRIRESLSKKQSIPNEVKSRNKPMMMVVKKRGINKKNETANMKLSRIKKHLRNLKKDTGKKKRFRKR</sequence>
<comment type="function">
    <text evidence="1">Required for 60S pre-ribosomal subunits export to the cytoplasm.</text>
</comment>
<feature type="domain" description="SDA1 N-terminal" evidence="4">
    <location>
        <begin position="198"/>
        <end position="490"/>
    </location>
</feature>
<evidence type="ECO:0000256" key="1">
    <source>
        <dbReference type="RuleBase" id="RU365057"/>
    </source>
</evidence>
<feature type="region of interest" description="Disordered" evidence="3">
    <location>
        <begin position="615"/>
        <end position="647"/>
    </location>
</feature>
<evidence type="ECO:0000313" key="6">
    <source>
        <dbReference type="Proteomes" id="UP000593906"/>
    </source>
</evidence>
<dbReference type="EMBL" id="CP044421">
    <property type="protein sequence ID" value="QOY42885.1"/>
    <property type="molecule type" value="Genomic_DNA"/>
</dbReference>
<dbReference type="PANTHER" id="PTHR12730">
    <property type="entry name" value="HSDA/SDA1-RELATED"/>
    <property type="match status" value="1"/>
</dbReference>
<dbReference type="GO" id="GO:0000055">
    <property type="term" value="P:ribosomal large subunit export from nucleus"/>
    <property type="evidence" value="ECO:0007669"/>
    <property type="project" value="UniProtKB-UniRule"/>
</dbReference>
<evidence type="ECO:0000256" key="3">
    <source>
        <dbReference type="SAM" id="MobiDB-lite"/>
    </source>
</evidence>
<feature type="compositionally biased region" description="Acidic residues" evidence="3">
    <location>
        <begin position="711"/>
        <end position="732"/>
    </location>
</feature>
<gene>
    <name evidence="5" type="ORF">CPATCC_000571</name>
</gene>
<keyword evidence="1" id="KW-0813">Transport</keyword>
<feature type="coiled-coil region" evidence="2">
    <location>
        <begin position="285"/>
        <end position="352"/>
    </location>
</feature>
<dbReference type="GO" id="GO:0005730">
    <property type="term" value="C:nucleolus"/>
    <property type="evidence" value="ECO:0007669"/>
    <property type="project" value="UniProtKB-SubCell"/>
</dbReference>
<feature type="compositionally biased region" description="Acidic residues" evidence="3">
    <location>
        <begin position="615"/>
        <end position="638"/>
    </location>
</feature>
<feature type="compositionally biased region" description="Basic and acidic residues" evidence="3">
    <location>
        <begin position="734"/>
        <end position="744"/>
    </location>
</feature>
<dbReference type="Proteomes" id="UP000593906">
    <property type="component" value="Chromosome 2"/>
</dbReference>
<evidence type="ECO:0000313" key="5">
    <source>
        <dbReference type="EMBL" id="QOY42885.1"/>
    </source>
</evidence>
<evidence type="ECO:0000256" key="2">
    <source>
        <dbReference type="SAM" id="Coils"/>
    </source>
</evidence>
<keyword evidence="2" id="KW-0175">Coiled coil</keyword>
<protein>
    <recommendedName>
        <fullName evidence="1">Protein SDA1</fullName>
    </recommendedName>
</protein>
<dbReference type="InterPro" id="IPR012977">
    <property type="entry name" value="SDA1_N"/>
</dbReference>
<dbReference type="PANTHER" id="PTHR12730:SF0">
    <property type="entry name" value="PROTEIN SDA1 HOMOLOG"/>
    <property type="match status" value="1"/>
</dbReference>
<dbReference type="InterPro" id="IPR016024">
    <property type="entry name" value="ARM-type_fold"/>
</dbReference>
<keyword evidence="1" id="KW-0539">Nucleus</keyword>
<dbReference type="GO" id="GO:0015031">
    <property type="term" value="P:protein transport"/>
    <property type="evidence" value="ECO:0007669"/>
    <property type="project" value="UniProtKB-KW"/>
</dbReference>
<keyword evidence="1" id="KW-0653">Protein transport</keyword>
<organism evidence="5 6">
    <name type="scientific">Cryptosporidium parvum</name>
    <dbReference type="NCBI Taxonomy" id="5807"/>
    <lineage>
        <taxon>Eukaryota</taxon>
        <taxon>Sar</taxon>
        <taxon>Alveolata</taxon>
        <taxon>Apicomplexa</taxon>
        <taxon>Conoidasida</taxon>
        <taxon>Coccidia</taxon>
        <taxon>Eucoccidiorida</taxon>
        <taxon>Eimeriorina</taxon>
        <taxon>Cryptosporidiidae</taxon>
        <taxon>Cryptosporidium</taxon>
    </lineage>
</organism>
<dbReference type="VEuPathDB" id="CryptoDB:CPATCC_0027360"/>
<feature type="domain" description="SDA1 N-terminal" evidence="4">
    <location>
        <begin position="59"/>
        <end position="158"/>
    </location>
</feature>
<dbReference type="AlphaFoldDB" id="A0A7S7LIB3"/>
<name>A0A7S7LIB3_CRYPV</name>
<comment type="subcellular location">
    <subcellularLocation>
        <location evidence="1">Nucleus</location>
        <location evidence="1">Nucleolus</location>
    </subcellularLocation>
</comment>
<reference evidence="5 6" key="1">
    <citation type="submission" date="2019-09" db="EMBL/GenBank/DDBJ databases">
        <title>Consistent, comparative and evidence-based genome assembly and annotation for Cryptosporidium parvum, C. hominis and C. tyzzeri.</title>
        <authorList>
            <person name="Baptista R.P."/>
            <person name="Li Y."/>
            <person name="Sateriale A."/>
            <person name="Ansell B."/>
            <person name="Jex A."/>
            <person name="Sanders M."/>
            <person name="Brooks K."/>
            <person name="Tracey A."/>
            <person name="Berriman M."/>
            <person name="Striepen B."/>
            <person name="Cotton J.A."/>
            <person name="Kissinger J.C."/>
        </authorList>
    </citation>
    <scope>NUCLEOTIDE SEQUENCE [LARGE SCALE GENOMIC DNA]</scope>
    <source>
        <strain evidence="5 6">IOWA-ATCC</strain>
    </source>
</reference>
<keyword evidence="1" id="KW-0690">Ribosome biogenesis</keyword>
<feature type="compositionally biased region" description="Basic and acidic residues" evidence="3">
    <location>
        <begin position="764"/>
        <end position="781"/>
    </location>
</feature>
<accession>A0A7S7LIB3</accession>